<name>A0A814IG51_9BILA</name>
<protein>
    <submittedName>
        <fullName evidence="2">Uncharacterized protein</fullName>
    </submittedName>
</protein>
<gene>
    <name evidence="2" type="ORF">RFH988_LOCUS15348</name>
</gene>
<dbReference type="Gene3D" id="3.10.20.90">
    <property type="entry name" value="Phosphatidylinositol 3-kinase Catalytic Subunit, Chain A, domain 1"/>
    <property type="match status" value="1"/>
</dbReference>
<dbReference type="GO" id="GO:0003785">
    <property type="term" value="F:actin monomer binding"/>
    <property type="evidence" value="ECO:0007669"/>
    <property type="project" value="InterPro"/>
</dbReference>
<dbReference type="PANTHER" id="PTHR21557:SF2">
    <property type="entry name" value="CORDON-BLEU PROTEIN-LIKE 1"/>
    <property type="match status" value="1"/>
</dbReference>
<dbReference type="EMBL" id="CAJNOO010000744">
    <property type="protein sequence ID" value="CAF1023998.1"/>
    <property type="molecule type" value="Genomic_DNA"/>
</dbReference>
<feature type="region of interest" description="Disordered" evidence="1">
    <location>
        <begin position="361"/>
        <end position="380"/>
    </location>
</feature>
<feature type="region of interest" description="Disordered" evidence="1">
    <location>
        <begin position="694"/>
        <end position="713"/>
    </location>
</feature>
<dbReference type="InterPro" id="IPR039895">
    <property type="entry name" value="COBL-like"/>
</dbReference>
<feature type="region of interest" description="Disordered" evidence="1">
    <location>
        <begin position="476"/>
        <end position="497"/>
    </location>
</feature>
<dbReference type="Proteomes" id="UP000663882">
    <property type="component" value="Unassembled WGS sequence"/>
</dbReference>
<evidence type="ECO:0000313" key="2">
    <source>
        <dbReference type="EMBL" id="CAF1023998.1"/>
    </source>
</evidence>
<evidence type="ECO:0000313" key="3">
    <source>
        <dbReference type="Proteomes" id="UP000663882"/>
    </source>
</evidence>
<dbReference type="PANTHER" id="PTHR21557">
    <property type="entry name" value="CORDON-BLEU"/>
    <property type="match status" value="1"/>
</dbReference>
<reference evidence="2" key="1">
    <citation type="submission" date="2021-02" db="EMBL/GenBank/DDBJ databases">
        <authorList>
            <person name="Nowell W R."/>
        </authorList>
    </citation>
    <scope>NUCLEOTIDE SEQUENCE</scope>
</reference>
<sequence>MTLIDPCLKQTEVPTILLLLMMMPILDQNPAVHHLHGYGHETFYHQQHVPEQCGKMQLTLILPNGVPSVISVDASTPMMDLFVQATSLNKLNPSSYSLVVLDSNHHIIQFKANQTVGQIVQSCQLPQLNGSSTISLLPKDTSHSNPLSKPKTQPFEITVRLQINLPDGQKILLRIDPTLPLYEIKEQICKQKKYIDSNRYTLRLPNKLDQPLLLGSSLAEYKTNELTLVRFKQDDQYNKNQLQSFDRLYRTRSESQPPTETIQEVQNEQQELTNTKQRPASAQLNSPGSPTQGQNVTSLPTRSTRPITSHTSLHAYWNDPNFDTQSQTSNTSSTTKKRRAPKAPVYISPTLNEQQIILSDHHESHESLTESLNSTKQKRKAPVLPITTIPQETQTDEIIDEQQLKTNVESQNIEITMNSVDQQRLLNLLAEQKTPPTAKLVITTHSTDEKHVETHSPTPIYSQIQKPTKEIIQTESPYSTVQVSSTPPAASQQDEKRNISPTNYSIGEIVQAGIAEPPPKSPIKTSKESTPLGGLIKIIDDHNERAEIYQKNEKQAEDVSYFRVAKSLYGKFETDNQGFVNNSNNIFDSTNTKQEQQPQEQQLIKTSEITTTTTQKSVPVVVQQQTKGKQAYDLLKKYEKEEENQQSQPIDTDYLKSTINDKENPPTPIQLEVTERTTHISVTVESDRKQLITRASPVPQQTSSSPSILAPKPFGKTITEYRTIRRIGNDGETTTTTTVRTETVPKTTDDHKQLTSTDNVEQTNLNPTTQHESLMESGRQFGGSENLNKN</sequence>
<evidence type="ECO:0000256" key="1">
    <source>
        <dbReference type="SAM" id="MobiDB-lite"/>
    </source>
</evidence>
<feature type="compositionally biased region" description="Low complexity" evidence="1">
    <location>
        <begin position="324"/>
        <end position="334"/>
    </location>
</feature>
<feature type="region of interest" description="Disordered" evidence="1">
    <location>
        <begin position="248"/>
        <end position="345"/>
    </location>
</feature>
<feature type="compositionally biased region" description="Low complexity" evidence="1">
    <location>
        <begin position="696"/>
        <end position="707"/>
    </location>
</feature>
<dbReference type="OrthoDB" id="8882621at2759"/>
<feature type="compositionally biased region" description="Polar residues" evidence="1">
    <location>
        <begin position="476"/>
        <end position="492"/>
    </location>
</feature>
<accession>A0A814IG51</accession>
<organism evidence="2 3">
    <name type="scientific">Rotaria sordida</name>
    <dbReference type="NCBI Taxonomy" id="392033"/>
    <lineage>
        <taxon>Eukaryota</taxon>
        <taxon>Metazoa</taxon>
        <taxon>Spiralia</taxon>
        <taxon>Gnathifera</taxon>
        <taxon>Rotifera</taxon>
        <taxon>Eurotatoria</taxon>
        <taxon>Bdelloidea</taxon>
        <taxon>Philodinida</taxon>
        <taxon>Philodinidae</taxon>
        <taxon>Rotaria</taxon>
    </lineage>
</organism>
<comment type="caution">
    <text evidence="2">The sequence shown here is derived from an EMBL/GenBank/DDBJ whole genome shotgun (WGS) entry which is preliminary data.</text>
</comment>
<proteinExistence type="predicted"/>
<feature type="compositionally biased region" description="Polar residues" evidence="1">
    <location>
        <begin position="754"/>
        <end position="772"/>
    </location>
</feature>
<dbReference type="AlphaFoldDB" id="A0A814IG51"/>
<feature type="region of interest" description="Disordered" evidence="1">
    <location>
        <begin position="731"/>
        <end position="790"/>
    </location>
</feature>
<feature type="compositionally biased region" description="Low complexity" evidence="1">
    <location>
        <begin position="732"/>
        <end position="746"/>
    </location>
</feature>
<feature type="compositionally biased region" description="Polar residues" evidence="1">
    <location>
        <begin position="254"/>
        <end position="312"/>
    </location>
</feature>